<feature type="transmembrane region" description="Helical" evidence="6">
    <location>
        <begin position="6"/>
        <end position="28"/>
    </location>
</feature>
<comment type="caution">
    <text evidence="7">The sequence shown here is derived from an EMBL/GenBank/DDBJ whole genome shotgun (WGS) entry which is preliminary data.</text>
</comment>
<dbReference type="GO" id="GO:0033228">
    <property type="term" value="P:cysteine export across plasma membrane"/>
    <property type="evidence" value="ECO:0007669"/>
    <property type="project" value="TreeGrafter"/>
</dbReference>
<keyword evidence="3 6" id="KW-0812">Transmembrane</keyword>
<dbReference type="PANTHER" id="PTHR30086">
    <property type="entry name" value="ARGININE EXPORTER PROTEIN ARGO"/>
    <property type="match status" value="1"/>
</dbReference>
<gene>
    <name evidence="7" type="ORF">CINTURNW_1122</name>
</gene>
<feature type="transmembrane region" description="Helical" evidence="6">
    <location>
        <begin position="108"/>
        <end position="132"/>
    </location>
</feature>
<evidence type="ECO:0000313" key="8">
    <source>
        <dbReference type="Proteomes" id="UP000016721"/>
    </source>
</evidence>
<feature type="transmembrane region" description="Helical" evidence="6">
    <location>
        <begin position="173"/>
        <end position="192"/>
    </location>
</feature>
<dbReference type="Proteomes" id="UP000016721">
    <property type="component" value="Unassembled WGS sequence"/>
</dbReference>
<evidence type="ECO:0000256" key="1">
    <source>
        <dbReference type="ARBA" id="ARBA00004651"/>
    </source>
</evidence>
<dbReference type="RefSeq" id="WP_021801148.1">
    <property type="nucleotide sequence ID" value="NZ_KI273145.1"/>
</dbReference>
<organism evidence="7 8">
    <name type="scientific">Clostridium intestinale URNW</name>
    <dbReference type="NCBI Taxonomy" id="1294142"/>
    <lineage>
        <taxon>Bacteria</taxon>
        <taxon>Bacillati</taxon>
        <taxon>Bacillota</taxon>
        <taxon>Clostridia</taxon>
        <taxon>Eubacteriales</taxon>
        <taxon>Clostridiaceae</taxon>
        <taxon>Clostridium</taxon>
    </lineage>
</organism>
<dbReference type="eggNOG" id="COG1280">
    <property type="taxonomic scope" value="Bacteria"/>
</dbReference>
<dbReference type="AlphaFoldDB" id="U2PYH5"/>
<protein>
    <submittedName>
        <fullName evidence="7">Lysine exporter protein LysE/YggA</fullName>
    </submittedName>
</protein>
<comment type="subcellular location">
    <subcellularLocation>
        <location evidence="1">Cell membrane</location>
        <topology evidence="1">Multi-pass membrane protein</topology>
    </subcellularLocation>
</comment>
<sequence length="198" mass="22107">MNITSFFIYCIIVTVTPGPTNIVILSTVNNFGTKKAVEYTYGATIAFGLLLTISSVLNTMLVAVIPKILPIMQVIGSSYIAYLAYQIYKMDTSKAIEKQNATFMSGFLMQFINPKVILFTMTVIPSFVMPYYTKLSTLMIFVVCITIIGFMAFITWILFGTIFKGFLQKHQKAVNIIMALFLIYSAIMVSGLDKMIKG</sequence>
<evidence type="ECO:0000256" key="3">
    <source>
        <dbReference type="ARBA" id="ARBA00022692"/>
    </source>
</evidence>
<evidence type="ECO:0000256" key="5">
    <source>
        <dbReference type="ARBA" id="ARBA00023136"/>
    </source>
</evidence>
<feature type="transmembrane region" description="Helical" evidence="6">
    <location>
        <begin position="138"/>
        <end position="161"/>
    </location>
</feature>
<dbReference type="PANTHER" id="PTHR30086:SF20">
    <property type="entry name" value="ARGININE EXPORTER PROTEIN ARGO-RELATED"/>
    <property type="match status" value="1"/>
</dbReference>
<evidence type="ECO:0000256" key="2">
    <source>
        <dbReference type="ARBA" id="ARBA00022475"/>
    </source>
</evidence>
<keyword evidence="5 6" id="KW-0472">Membrane</keyword>
<dbReference type="Pfam" id="PF01810">
    <property type="entry name" value="LysE"/>
    <property type="match status" value="1"/>
</dbReference>
<dbReference type="EMBL" id="APJA01000011">
    <property type="protein sequence ID" value="ERK31530.1"/>
    <property type="molecule type" value="Genomic_DNA"/>
</dbReference>
<feature type="transmembrane region" description="Helical" evidence="6">
    <location>
        <begin position="40"/>
        <end position="65"/>
    </location>
</feature>
<dbReference type="PATRIC" id="fig|1294142.3.peg.1122"/>
<evidence type="ECO:0000313" key="7">
    <source>
        <dbReference type="EMBL" id="ERK31530.1"/>
    </source>
</evidence>
<evidence type="ECO:0000256" key="4">
    <source>
        <dbReference type="ARBA" id="ARBA00022989"/>
    </source>
</evidence>
<dbReference type="InterPro" id="IPR001123">
    <property type="entry name" value="LeuE-type"/>
</dbReference>
<dbReference type="STRING" id="1294142.CINTURNW_1122"/>
<dbReference type="GO" id="GO:0005886">
    <property type="term" value="C:plasma membrane"/>
    <property type="evidence" value="ECO:0007669"/>
    <property type="project" value="UniProtKB-SubCell"/>
</dbReference>
<keyword evidence="8" id="KW-1185">Reference proteome</keyword>
<proteinExistence type="predicted"/>
<accession>U2PYH5</accession>
<feature type="transmembrane region" description="Helical" evidence="6">
    <location>
        <begin position="71"/>
        <end position="88"/>
    </location>
</feature>
<dbReference type="OrthoDB" id="198428at2"/>
<keyword evidence="2" id="KW-1003">Cell membrane</keyword>
<dbReference type="HOGENOM" id="CLU_079569_1_2_9"/>
<reference evidence="7 8" key="1">
    <citation type="journal article" date="2013" name="Genome Announc.">
        <title>Draft Genome Sequence of the Hydrogen- and Ethanol-Producing Bacterium Clostridium intestinale Strain URNW.</title>
        <authorList>
            <person name="Lal S."/>
            <person name="Ramachandran U."/>
            <person name="Zhang X."/>
            <person name="Sparling R."/>
            <person name="Levin D.B."/>
        </authorList>
    </citation>
    <scope>NUCLEOTIDE SEQUENCE [LARGE SCALE GENOMIC DNA]</scope>
    <source>
        <strain evidence="7 8">URNW</strain>
    </source>
</reference>
<evidence type="ECO:0000256" key="6">
    <source>
        <dbReference type="SAM" id="Phobius"/>
    </source>
</evidence>
<name>U2PYH5_9CLOT</name>
<keyword evidence="4 6" id="KW-1133">Transmembrane helix</keyword>
<dbReference type="GO" id="GO:0015171">
    <property type="term" value="F:amino acid transmembrane transporter activity"/>
    <property type="evidence" value="ECO:0007669"/>
    <property type="project" value="TreeGrafter"/>
</dbReference>